<protein>
    <submittedName>
        <fullName evidence="3">SRPBCC family protein</fullName>
    </submittedName>
</protein>
<reference evidence="3 4" key="1">
    <citation type="submission" date="2024-07" db="EMBL/GenBank/DDBJ databases">
        <authorList>
            <person name="Tripathy S."/>
        </authorList>
    </citation>
    <scope>NUCLEOTIDE SEQUENCE [LARGE SCALE GENOMIC DNA]</scope>
    <source>
        <strain evidence="3 4">VB-61278_2</strain>
    </source>
</reference>
<gene>
    <name evidence="3" type="ORF">AB0759_28520</name>
</gene>
<dbReference type="RefSeq" id="WP_063779467.1">
    <property type="nucleotide sequence ID" value="NZ_JBFQGM010000012.1"/>
</dbReference>
<dbReference type="Gene3D" id="3.30.530.20">
    <property type="match status" value="1"/>
</dbReference>
<keyword evidence="4" id="KW-1185">Reference proteome</keyword>
<name>A0ABW8WTY6_9CYAN</name>
<dbReference type="PANTHER" id="PTHR34060">
    <property type="entry name" value="POLYKETIDE CYCLASE / DEHYDRASE AND LIPID TRANSPORT PROTEIN"/>
    <property type="match status" value="1"/>
</dbReference>
<feature type="domain" description="Coenzyme Q-binding protein COQ10 START" evidence="2">
    <location>
        <begin position="77"/>
        <end position="201"/>
    </location>
</feature>
<evidence type="ECO:0000259" key="2">
    <source>
        <dbReference type="Pfam" id="PF03364"/>
    </source>
</evidence>
<organism evidence="3 4">
    <name type="scientific">Scytonema tolypothrichoides VB-61278_2</name>
    <dbReference type="NCBI Taxonomy" id="3232314"/>
    <lineage>
        <taxon>Bacteria</taxon>
        <taxon>Bacillati</taxon>
        <taxon>Cyanobacteriota</taxon>
        <taxon>Cyanophyceae</taxon>
        <taxon>Nostocales</taxon>
        <taxon>Scytonemataceae</taxon>
        <taxon>Scytonema</taxon>
    </lineage>
</organism>
<sequence>MIDKTTYFIWRCLQICFVTGCLSAIAAITNIPTSTAGLFDSTVDRLPTNERVALRKGESLVTGEKGKYTARVLVTTSLDTAWEVVTDYSNFAKFLPNVVSSKVISVNKNQKVIEQVDSRQVLLLRVKSRVRSAITETAKSRVDFQLVEGDLKSMKGYWLIEPIATYTGAKATQVLITQVVEAQPKSGTPAKVFYSIFKDSLSNTMGAIKQEVEKRSSVSQNNR</sequence>
<dbReference type="SUPFAM" id="SSF55961">
    <property type="entry name" value="Bet v1-like"/>
    <property type="match status" value="1"/>
</dbReference>
<comment type="caution">
    <text evidence="3">The sequence shown here is derived from an EMBL/GenBank/DDBJ whole genome shotgun (WGS) entry which is preliminary data.</text>
</comment>
<evidence type="ECO:0000313" key="3">
    <source>
        <dbReference type="EMBL" id="MFL9464551.1"/>
    </source>
</evidence>
<dbReference type="PANTHER" id="PTHR34060:SF1">
    <property type="entry name" value="POLYKETIDE CYCLASE _ DEHYDRASE AND LIPID TRANSPORT PROTEIN"/>
    <property type="match status" value="1"/>
</dbReference>
<dbReference type="Proteomes" id="UP001628874">
    <property type="component" value="Unassembled WGS sequence"/>
</dbReference>
<keyword evidence="1" id="KW-0732">Signal</keyword>
<dbReference type="EMBL" id="JBFQGM010000012">
    <property type="protein sequence ID" value="MFL9464551.1"/>
    <property type="molecule type" value="Genomic_DNA"/>
</dbReference>
<evidence type="ECO:0000256" key="1">
    <source>
        <dbReference type="SAM" id="SignalP"/>
    </source>
</evidence>
<feature type="chain" id="PRO_5045931403" evidence="1">
    <location>
        <begin position="27"/>
        <end position="223"/>
    </location>
</feature>
<proteinExistence type="predicted"/>
<dbReference type="Pfam" id="PF03364">
    <property type="entry name" value="Polyketide_cyc"/>
    <property type="match status" value="1"/>
</dbReference>
<evidence type="ECO:0000313" key="4">
    <source>
        <dbReference type="Proteomes" id="UP001628874"/>
    </source>
</evidence>
<dbReference type="InterPro" id="IPR005031">
    <property type="entry name" value="COQ10_START"/>
</dbReference>
<accession>A0ABW8WTY6</accession>
<dbReference type="InterPro" id="IPR023393">
    <property type="entry name" value="START-like_dom_sf"/>
</dbReference>
<feature type="signal peptide" evidence="1">
    <location>
        <begin position="1"/>
        <end position="26"/>
    </location>
</feature>